<protein>
    <recommendedName>
        <fullName evidence="6">Glycosyltransferase 2-like domain-containing protein</fullName>
    </recommendedName>
</protein>
<gene>
    <name evidence="4" type="ORF">CYNAS_LOCUS9450</name>
</gene>
<feature type="compositionally biased region" description="Low complexity" evidence="1">
    <location>
        <begin position="454"/>
        <end position="465"/>
    </location>
</feature>
<dbReference type="Proteomes" id="UP001176961">
    <property type="component" value="Unassembled WGS sequence"/>
</dbReference>
<organism evidence="4 5">
    <name type="scientific">Cylicocyclus nassatus</name>
    <name type="common">Nematode worm</name>
    <dbReference type="NCBI Taxonomy" id="53992"/>
    <lineage>
        <taxon>Eukaryota</taxon>
        <taxon>Metazoa</taxon>
        <taxon>Ecdysozoa</taxon>
        <taxon>Nematoda</taxon>
        <taxon>Chromadorea</taxon>
        <taxon>Rhabditida</taxon>
        <taxon>Rhabditina</taxon>
        <taxon>Rhabditomorpha</taxon>
        <taxon>Strongyloidea</taxon>
        <taxon>Strongylidae</taxon>
        <taxon>Cylicocyclus</taxon>
    </lineage>
</organism>
<evidence type="ECO:0000256" key="1">
    <source>
        <dbReference type="SAM" id="MobiDB-lite"/>
    </source>
</evidence>
<sequence length="516" mass="58916">MLALLILLPIISAESFWMTADLLRVDWREGCLTTAGCSQPRFKVLEDMLPITERISISWPISEHFVQDASRSFVSHWTKGKPEDLTLTCIGAIGGAGSPQGRNRRHQDMTTISEPEEELGKKPIEIRAKCFNATIAVQKHTERCPWCPDPSDVTLIEQRFHERNVGFRIRSGTESGGVGFAKNQAVKMSSGRFISFCDADDVSEPSRLQEQYNLAISQRSDLVFIGSNFTRIPEGSTERYTKWTHDLTNEELKLQVYTSHGPTLIAPTWFISRKLFSAVGGFKDDVRFGFPEDLNFFYRALDIDDVAFSKVCKPLVNYRSLRMCFFWCFRSCYMEHACESVSRSLSESDKQRVVSFCDVDVKKIKRAWLEDYDEKARVVRWKLPIVHVKLRISIERMWQDARDIFAQVREATSEFEDVWMNIAHVYIELGQYVPALQMYDMPWEQTRPLTYKLSSSSKSEATTTSPLDSVSSLRGSPPVVIPYGFRSGCTIPQTNLYHHISPNSSIAEHDSGRSSM</sequence>
<dbReference type="Gene3D" id="3.90.550.10">
    <property type="entry name" value="Spore Coat Polysaccharide Biosynthesis Protein SpsA, Chain A"/>
    <property type="match status" value="1"/>
</dbReference>
<dbReference type="PANTHER" id="PTHR38626:SF3">
    <property type="entry name" value="PROTEIN CBG09935"/>
    <property type="match status" value="1"/>
</dbReference>
<reference evidence="4" key="1">
    <citation type="submission" date="2023-07" db="EMBL/GenBank/DDBJ databases">
        <authorList>
            <consortium name="CYATHOMIX"/>
        </authorList>
    </citation>
    <scope>NUCLEOTIDE SEQUENCE</scope>
    <source>
        <strain evidence="4">N/A</strain>
    </source>
</reference>
<dbReference type="AlphaFoldDB" id="A0AA36GSF2"/>
<evidence type="ECO:0000313" key="4">
    <source>
        <dbReference type="EMBL" id="CAJ0597467.1"/>
    </source>
</evidence>
<name>A0AA36GSF2_CYLNA</name>
<dbReference type="EMBL" id="CATQJL010000223">
    <property type="protein sequence ID" value="CAJ0597467.1"/>
    <property type="molecule type" value="Genomic_DNA"/>
</dbReference>
<evidence type="ECO:0000313" key="5">
    <source>
        <dbReference type="Proteomes" id="UP001176961"/>
    </source>
</evidence>
<evidence type="ECO:0000259" key="2">
    <source>
        <dbReference type="Pfam" id="PF00535"/>
    </source>
</evidence>
<dbReference type="SUPFAM" id="SSF53448">
    <property type="entry name" value="Nucleotide-diphospho-sugar transferases"/>
    <property type="match status" value="1"/>
</dbReference>
<evidence type="ECO:0000259" key="3">
    <source>
        <dbReference type="Pfam" id="PF25330"/>
    </source>
</evidence>
<proteinExistence type="predicted"/>
<evidence type="ECO:0008006" key="6">
    <source>
        <dbReference type="Google" id="ProtNLM"/>
    </source>
</evidence>
<dbReference type="InterPro" id="IPR029044">
    <property type="entry name" value="Nucleotide-diphossugar_trans"/>
</dbReference>
<dbReference type="InterPro" id="IPR057569">
    <property type="entry name" value="C2_nem"/>
</dbReference>
<feature type="domain" description="Glycosyltransferase 2-like" evidence="2">
    <location>
        <begin position="159"/>
        <end position="278"/>
    </location>
</feature>
<accession>A0AA36GSF2</accession>
<dbReference type="Pfam" id="PF25330">
    <property type="entry name" value="C2_nem"/>
    <property type="match status" value="1"/>
</dbReference>
<dbReference type="PANTHER" id="PTHR38626">
    <property type="entry name" value="SKN-1 DEPENDENT ZYGOTIC TRANSCRIPT-RELATED"/>
    <property type="match status" value="1"/>
</dbReference>
<dbReference type="InterPro" id="IPR040426">
    <property type="entry name" value="C05B5.4-like"/>
</dbReference>
<feature type="domain" description="C2" evidence="3">
    <location>
        <begin position="15"/>
        <end position="89"/>
    </location>
</feature>
<dbReference type="Pfam" id="PF00535">
    <property type="entry name" value="Glycos_transf_2"/>
    <property type="match status" value="1"/>
</dbReference>
<feature type="region of interest" description="Disordered" evidence="1">
    <location>
        <begin position="454"/>
        <end position="473"/>
    </location>
</feature>
<keyword evidence="5" id="KW-1185">Reference proteome</keyword>
<dbReference type="InterPro" id="IPR001173">
    <property type="entry name" value="Glyco_trans_2-like"/>
</dbReference>
<comment type="caution">
    <text evidence="4">The sequence shown here is derived from an EMBL/GenBank/DDBJ whole genome shotgun (WGS) entry which is preliminary data.</text>
</comment>